<name>A0A7G5H6L2_9BACT</name>
<dbReference type="KEGG" id="sfol:H3H32_18605"/>
<sequence>MQLRADSFSTAYAWHEDFVQLEEANKLADITLSELTAGIAHEMQNSLNFVTNFSEVSTDLGLSLRYDIITKGYGGTLTVERRDGQGAEFDLTLPHA</sequence>
<dbReference type="EMBL" id="CP059732">
    <property type="protein sequence ID" value="QMW06754.1"/>
    <property type="molecule type" value="Genomic_DNA"/>
</dbReference>
<dbReference type="AlphaFoldDB" id="A0A7G5H6L2"/>
<keyword evidence="2" id="KW-1185">Reference proteome</keyword>
<organism evidence="1 2">
    <name type="scientific">Spirosoma foliorum</name>
    <dbReference type="NCBI Taxonomy" id="2710596"/>
    <lineage>
        <taxon>Bacteria</taxon>
        <taxon>Pseudomonadati</taxon>
        <taxon>Bacteroidota</taxon>
        <taxon>Cytophagia</taxon>
        <taxon>Cytophagales</taxon>
        <taxon>Cytophagaceae</taxon>
        <taxon>Spirosoma</taxon>
    </lineage>
</organism>
<dbReference type="SUPFAM" id="SSF55874">
    <property type="entry name" value="ATPase domain of HSP90 chaperone/DNA topoisomerase II/histidine kinase"/>
    <property type="match status" value="1"/>
</dbReference>
<dbReference type="Proteomes" id="UP000515369">
    <property type="component" value="Chromosome"/>
</dbReference>
<evidence type="ECO:0000313" key="1">
    <source>
        <dbReference type="EMBL" id="QMW06754.1"/>
    </source>
</evidence>
<accession>A0A7G5H6L2</accession>
<proteinExistence type="predicted"/>
<dbReference type="RefSeq" id="WP_182464147.1">
    <property type="nucleotide sequence ID" value="NZ_CP059732.1"/>
</dbReference>
<evidence type="ECO:0008006" key="3">
    <source>
        <dbReference type="Google" id="ProtNLM"/>
    </source>
</evidence>
<gene>
    <name evidence="1" type="ORF">H3H32_18605</name>
</gene>
<dbReference type="InterPro" id="IPR036890">
    <property type="entry name" value="HATPase_C_sf"/>
</dbReference>
<protein>
    <recommendedName>
        <fullName evidence="3">Signal transduction histidine kinase dimerisation/phosphoacceptor domain-containing protein</fullName>
    </recommendedName>
</protein>
<evidence type="ECO:0000313" key="2">
    <source>
        <dbReference type="Proteomes" id="UP000515369"/>
    </source>
</evidence>
<dbReference type="Gene3D" id="1.10.287.130">
    <property type="match status" value="1"/>
</dbReference>
<reference evidence="1 2" key="1">
    <citation type="submission" date="2020-07" db="EMBL/GenBank/DDBJ databases">
        <title>Spirosoma foliorum sp. nov., isolated from the leaves on the Nejang mountain Korea, Republic of.</title>
        <authorList>
            <person name="Ho H."/>
            <person name="Lee Y.-J."/>
            <person name="Nurcahyanto D.-A."/>
            <person name="Kim S.-G."/>
        </authorList>
    </citation>
    <scope>NUCLEOTIDE SEQUENCE [LARGE SCALE GENOMIC DNA]</scope>
    <source>
        <strain evidence="1 2">PL0136</strain>
    </source>
</reference>